<sequence>MSPFDRLLAIMTKPLVMMLYFGLIALLFFYLDKPIAYYFHALDLRHHLPLLSVLTRFGLGAVYVPTFLALALCFRYLVKNPRLEAKAWFLLMCVIVPGLICLLLKMALGRARPRLLLDGQMYGFYGLKWNPNFWSLPSGHTTTIMSVIFGLCILFPRYFYWFILLGIAVALSRVFLSHHYLSDVLFAAYLALIEVGLLRNILRRKSWLAPVWQHTV</sequence>
<reference evidence="3 4" key="1">
    <citation type="submission" date="2015-11" db="EMBL/GenBank/DDBJ databases">
        <title>Genomic analysis of 38 Legionella species identifies large and diverse effector repertoires.</title>
        <authorList>
            <person name="Burstein D."/>
            <person name="Amaro F."/>
            <person name="Zusman T."/>
            <person name="Lifshitz Z."/>
            <person name="Cohen O."/>
            <person name="Gilbert J.A."/>
            <person name="Pupko T."/>
            <person name="Shuman H.A."/>
            <person name="Segal G."/>
        </authorList>
    </citation>
    <scope>NUCLEOTIDE SEQUENCE [LARGE SCALE GENOMIC DNA]</scope>
    <source>
        <strain evidence="3 4">PX-1-G2-E2</strain>
    </source>
</reference>
<evidence type="ECO:0000313" key="4">
    <source>
        <dbReference type="Proteomes" id="UP000054908"/>
    </source>
</evidence>
<feature type="transmembrane region" description="Helical" evidence="1">
    <location>
        <begin position="159"/>
        <end position="178"/>
    </location>
</feature>
<feature type="transmembrane region" description="Helical" evidence="1">
    <location>
        <begin position="184"/>
        <end position="202"/>
    </location>
</feature>
<organism evidence="3 4">
    <name type="scientific">Legionella maceachernii</name>
    <dbReference type="NCBI Taxonomy" id="466"/>
    <lineage>
        <taxon>Bacteria</taxon>
        <taxon>Pseudomonadati</taxon>
        <taxon>Pseudomonadota</taxon>
        <taxon>Gammaproteobacteria</taxon>
        <taxon>Legionellales</taxon>
        <taxon>Legionellaceae</taxon>
        <taxon>Legionella</taxon>
    </lineage>
</organism>
<dbReference type="STRING" id="466.Lmac_1757"/>
<dbReference type="OrthoDB" id="5645237at2"/>
<dbReference type="SMART" id="SM00014">
    <property type="entry name" value="acidPPc"/>
    <property type="match status" value="1"/>
</dbReference>
<dbReference type="RefSeq" id="WP_058452506.1">
    <property type="nucleotide sequence ID" value="NZ_CAAAIB010000004.1"/>
</dbReference>
<dbReference type="Gene3D" id="1.20.144.10">
    <property type="entry name" value="Phosphatidic acid phosphatase type 2/haloperoxidase"/>
    <property type="match status" value="1"/>
</dbReference>
<dbReference type="Pfam" id="PF01569">
    <property type="entry name" value="PAP2"/>
    <property type="match status" value="1"/>
</dbReference>
<evidence type="ECO:0000256" key="1">
    <source>
        <dbReference type="SAM" id="Phobius"/>
    </source>
</evidence>
<proteinExistence type="predicted"/>
<dbReference type="InterPro" id="IPR036938">
    <property type="entry name" value="PAP2/HPO_sf"/>
</dbReference>
<keyword evidence="4" id="KW-1185">Reference proteome</keyword>
<evidence type="ECO:0000259" key="2">
    <source>
        <dbReference type="SMART" id="SM00014"/>
    </source>
</evidence>
<feature type="transmembrane region" description="Helical" evidence="1">
    <location>
        <begin position="133"/>
        <end position="154"/>
    </location>
</feature>
<dbReference type="EMBL" id="LNYL01000042">
    <property type="protein sequence ID" value="KTD25986.1"/>
    <property type="molecule type" value="Genomic_DNA"/>
</dbReference>
<dbReference type="SUPFAM" id="SSF48317">
    <property type="entry name" value="Acid phosphatase/Vanadium-dependent haloperoxidase"/>
    <property type="match status" value="1"/>
</dbReference>
<feature type="transmembrane region" description="Helical" evidence="1">
    <location>
        <begin position="7"/>
        <end position="31"/>
    </location>
</feature>
<evidence type="ECO:0000313" key="3">
    <source>
        <dbReference type="EMBL" id="KTD25986.1"/>
    </source>
</evidence>
<feature type="transmembrane region" description="Helical" evidence="1">
    <location>
        <begin position="51"/>
        <end position="77"/>
    </location>
</feature>
<feature type="transmembrane region" description="Helical" evidence="1">
    <location>
        <begin position="89"/>
        <end position="108"/>
    </location>
</feature>
<comment type="caution">
    <text evidence="3">The sequence shown here is derived from an EMBL/GenBank/DDBJ whole genome shotgun (WGS) entry which is preliminary data.</text>
</comment>
<accession>A0A0W0W195</accession>
<keyword evidence="1" id="KW-0472">Membrane</keyword>
<name>A0A0W0W195_9GAMM</name>
<keyword evidence="1" id="KW-1133">Transmembrane helix</keyword>
<dbReference type="AlphaFoldDB" id="A0A0W0W195"/>
<dbReference type="InterPro" id="IPR000326">
    <property type="entry name" value="PAP2/HPO"/>
</dbReference>
<feature type="domain" description="Phosphatidic acid phosphatase type 2/haloperoxidase" evidence="2">
    <location>
        <begin position="90"/>
        <end position="199"/>
    </location>
</feature>
<keyword evidence="1" id="KW-0812">Transmembrane</keyword>
<dbReference type="Proteomes" id="UP000054908">
    <property type="component" value="Unassembled WGS sequence"/>
</dbReference>
<gene>
    <name evidence="3" type="ORF">Lmac_1757</name>
</gene>
<protein>
    <submittedName>
        <fullName evidence="3">Phosphatidylglycerophosphatase B</fullName>
    </submittedName>
</protein>
<dbReference type="PATRIC" id="fig|466.6.peg.1847"/>